<organism evidence="1 2">
    <name type="scientific">Pyxidicoccus parkwayensis</name>
    <dbReference type="NCBI Taxonomy" id="2813578"/>
    <lineage>
        <taxon>Bacteria</taxon>
        <taxon>Pseudomonadati</taxon>
        <taxon>Myxococcota</taxon>
        <taxon>Myxococcia</taxon>
        <taxon>Myxococcales</taxon>
        <taxon>Cystobacterineae</taxon>
        <taxon>Myxococcaceae</taxon>
        <taxon>Pyxidicoccus</taxon>
    </lineage>
</organism>
<sequence length="76" mass="8087">RSDEDAAVLVETARAVAHRAGLTKVVLWEEPATAALLARLPGATRVARDGSLPMLRPLRPGLPPAASIPFPRALWV</sequence>
<accession>A0ABX7NYE5</accession>
<proteinExistence type="predicted"/>
<evidence type="ECO:0000313" key="1">
    <source>
        <dbReference type="EMBL" id="QSQ23409.1"/>
    </source>
</evidence>
<protein>
    <submittedName>
        <fullName evidence="1">N-acetyltransferase</fullName>
    </submittedName>
</protein>
<keyword evidence="2" id="KW-1185">Reference proteome</keyword>
<reference evidence="1 2" key="1">
    <citation type="submission" date="2021-02" db="EMBL/GenBank/DDBJ databases">
        <title>De Novo genome assembly of isolated myxobacteria.</title>
        <authorList>
            <person name="Stevens D.C."/>
        </authorList>
    </citation>
    <scope>NUCLEOTIDE SEQUENCE [LARGE SCALE GENOMIC DNA]</scope>
    <source>
        <strain evidence="2">SCPEA02</strain>
    </source>
</reference>
<dbReference type="Proteomes" id="UP000662747">
    <property type="component" value="Chromosome"/>
</dbReference>
<gene>
    <name evidence="1" type="ORF">JY651_51500</name>
</gene>
<dbReference type="EMBL" id="CP071090">
    <property type="protein sequence ID" value="QSQ23409.1"/>
    <property type="molecule type" value="Genomic_DNA"/>
</dbReference>
<feature type="non-terminal residue" evidence="1">
    <location>
        <position position="1"/>
    </location>
</feature>
<name>A0ABX7NYE5_9BACT</name>
<evidence type="ECO:0000313" key="2">
    <source>
        <dbReference type="Proteomes" id="UP000662747"/>
    </source>
</evidence>